<evidence type="ECO:0008006" key="5">
    <source>
        <dbReference type="Google" id="ProtNLM"/>
    </source>
</evidence>
<protein>
    <recommendedName>
        <fullName evidence="5">Extracellular solute-binding protein</fullName>
    </recommendedName>
</protein>
<feature type="signal peptide" evidence="2">
    <location>
        <begin position="1"/>
        <end position="18"/>
    </location>
</feature>
<accession>A0AAE3K0K1</accession>
<evidence type="ECO:0000256" key="2">
    <source>
        <dbReference type="SAM" id="SignalP"/>
    </source>
</evidence>
<dbReference type="EMBL" id="JALEMU010000120">
    <property type="protein sequence ID" value="MCI5756092.1"/>
    <property type="molecule type" value="Genomic_DNA"/>
</dbReference>
<dbReference type="Proteomes" id="UP001139365">
    <property type="component" value="Unassembled WGS sequence"/>
</dbReference>
<feature type="chain" id="PRO_5042013276" description="Extracellular solute-binding protein" evidence="2">
    <location>
        <begin position="19"/>
        <end position="495"/>
    </location>
</feature>
<dbReference type="AlphaFoldDB" id="A0AAE3K0K1"/>
<evidence type="ECO:0000313" key="4">
    <source>
        <dbReference type="Proteomes" id="UP001139365"/>
    </source>
</evidence>
<keyword evidence="2" id="KW-0732">Signal</keyword>
<dbReference type="Gene3D" id="3.40.190.10">
    <property type="entry name" value="Periplasmic binding protein-like II"/>
    <property type="match status" value="1"/>
</dbReference>
<dbReference type="SUPFAM" id="SSF53850">
    <property type="entry name" value="Periplasmic binding protein-like II"/>
    <property type="match status" value="1"/>
</dbReference>
<comment type="caution">
    <text evidence="3">The sequence shown here is derived from an EMBL/GenBank/DDBJ whole genome shotgun (WGS) entry which is preliminary data.</text>
</comment>
<sequence length="495" mass="56254">MKKLLALLLIAASLTAFFSGCRKDDPETPDDSTSTPTSEEGGKYRADYLPDADYQGGTFRVYTVDPDNTDLTTVFTPDSEENDIVSQAIRKRNGIIEKRYNIVFAQDLAASWGDLSGQFEKVANSGDYEYDLMMQIQREAFTAVTRGYVTPISKLKYCHTDEPWYATDVNKQFTIAGTQFFAYSDECINMFEQASCVLYNKKILVENKLTDPYDYVKAGTWTYDVFFEQAKSAIFNTNGDGKIDDYDVMGIVSPADMFYPTVWVSSGLNTIDKGDDDIPVFTANSKEKFFDICQKTLDYVKTEGGLFDSYHDKSQTVPDSDQHGVITEGIFENNHALFCVGLIGQIHLYNDMEADFGIVPAPKLEESQEKYLTRVLDGWIHCVPKSNKELDRTSVIMEALAVETKNWVYEPYYELALKSRYTRDDNGRSAEMLDLMLETRTIDLGDTIWQGFSRNSFLDLFWKRDNSFASTANARKEPADKKIAAEVERIKKYNQ</sequence>
<name>A0AAE3K0K1_9BACT</name>
<proteinExistence type="predicted"/>
<reference evidence="3 4" key="1">
    <citation type="submission" date="2022-03" db="EMBL/GenBank/DDBJ databases">
        <title>Metagenome-assembled genomes from swine fecal metagenomes.</title>
        <authorList>
            <person name="Holman D.B."/>
            <person name="Kommadath A."/>
        </authorList>
    </citation>
    <scope>NUCLEOTIDE SEQUENCE [LARGE SCALE GENOMIC DNA]</scope>
    <source>
        <strain evidence="3">SUG147</strain>
    </source>
</reference>
<evidence type="ECO:0000256" key="1">
    <source>
        <dbReference type="SAM" id="MobiDB-lite"/>
    </source>
</evidence>
<dbReference type="PROSITE" id="PS51257">
    <property type="entry name" value="PROKAR_LIPOPROTEIN"/>
    <property type="match status" value="1"/>
</dbReference>
<feature type="region of interest" description="Disordered" evidence="1">
    <location>
        <begin position="22"/>
        <end position="44"/>
    </location>
</feature>
<organism evidence="3 4">
    <name type="scientific">Candidatus Colimorpha enterica</name>
    <dbReference type="NCBI Taxonomy" id="3083063"/>
    <lineage>
        <taxon>Bacteria</taxon>
        <taxon>Pseudomonadati</taxon>
        <taxon>Bacteroidota</taxon>
        <taxon>Bacteroidia</taxon>
        <taxon>Bacteroidales</taxon>
        <taxon>Candidatus Colimorpha</taxon>
    </lineage>
</organism>
<gene>
    <name evidence="3" type="ORF">MR241_07345</name>
</gene>
<evidence type="ECO:0000313" key="3">
    <source>
        <dbReference type="EMBL" id="MCI5756092.1"/>
    </source>
</evidence>